<dbReference type="AlphaFoldDB" id="R2RGS8"/>
<name>R2RGS8_9ENTE</name>
<dbReference type="Pfam" id="PF08878">
    <property type="entry name" value="HamA"/>
    <property type="match status" value="1"/>
</dbReference>
<dbReference type="OrthoDB" id="2189801at2"/>
<evidence type="ECO:0000313" key="5">
    <source>
        <dbReference type="Proteomes" id="UP000014157"/>
    </source>
</evidence>
<dbReference type="Proteomes" id="UP000014157">
    <property type="component" value="Unassembled WGS sequence"/>
</dbReference>
<dbReference type="HOGENOM" id="CLU_717167_0_0_9"/>
<sequence length="385" mass="45401">MQILIHYTIQPAVFNYYNRDGTYEFNYSGRIAEVDKFYNKYNKVQDNLFFIVCYTNLSKTQYCIGKIFVNSFDKYVYSKVDTEIQNEIIEHLGILNVNTYDAGIYYKEYTITENLDFKSKLVNDYASKIKLRFFNWEELNLDVTILFDKMIALLFDETNVLNIATAYTPSPRYTDKILKKRYYDALHKIGFISEQGINTNLTILHGDIGEFFMHTLVSKFIDSEKNLKYLYPKLIFKTTPGSAVKGNDGTIYFPEKNEIYYMEAKFYSNLNSAIKKAVTSLEKHNETSQDIIDPEFFRNIKTSRLGEIIEVTDGVEEKLILFLMCDDNYLEKDVQSCIETNNILADLKDKFEVLIFIFPILDKKQFLKYFEEYSTEKGREYYDQK</sequence>
<keyword evidence="5" id="KW-1185">Reference proteome</keyword>
<reference evidence="2 4" key="1">
    <citation type="submission" date="2013-02" db="EMBL/GenBank/DDBJ databases">
        <title>The Genome Sequence of Enterococcus moraviensis BAA-383.</title>
        <authorList>
            <consortium name="The Broad Institute Genome Sequencing Platform"/>
            <consortium name="The Broad Institute Genome Sequencing Center for Infectious Disease"/>
            <person name="Earl A.M."/>
            <person name="Gilmore M.S."/>
            <person name="Lebreton F."/>
            <person name="Walker B."/>
            <person name="Young S.K."/>
            <person name="Zeng Q."/>
            <person name="Gargeya S."/>
            <person name="Fitzgerald M."/>
            <person name="Haas B."/>
            <person name="Abouelleil A."/>
            <person name="Alvarado L."/>
            <person name="Arachchi H.M."/>
            <person name="Berlin A.M."/>
            <person name="Chapman S.B."/>
            <person name="Dewar J."/>
            <person name="Goldberg J."/>
            <person name="Griggs A."/>
            <person name="Gujja S."/>
            <person name="Hansen M."/>
            <person name="Howarth C."/>
            <person name="Imamovic A."/>
            <person name="Larimer J."/>
            <person name="McCowan C."/>
            <person name="Murphy C."/>
            <person name="Neiman D."/>
            <person name="Pearson M."/>
            <person name="Priest M."/>
            <person name="Roberts A."/>
            <person name="Saif S."/>
            <person name="Shea T."/>
            <person name="Sisk P."/>
            <person name="Sykes S."/>
            <person name="Wortman J."/>
            <person name="Nusbaum C."/>
            <person name="Birren B."/>
        </authorList>
    </citation>
    <scope>NUCLEOTIDE SEQUENCE [LARGE SCALE GENOMIC DNA]</scope>
    <source>
        <strain evidence="2 4">ATCC BAA-383</strain>
    </source>
</reference>
<evidence type="ECO:0000313" key="4">
    <source>
        <dbReference type="Proteomes" id="UP000013781"/>
    </source>
</evidence>
<protein>
    <recommendedName>
        <fullName evidence="1">Anti-bacteriophage protein A/HamA C-terminal domain-containing protein</fullName>
    </recommendedName>
</protein>
<dbReference type="Proteomes" id="UP000013781">
    <property type="component" value="Unassembled WGS sequence"/>
</dbReference>
<dbReference type="EMBL" id="AJAS01000002">
    <property type="protein sequence ID" value="EOI06851.1"/>
    <property type="molecule type" value="Genomic_DNA"/>
</dbReference>
<dbReference type="InterPro" id="IPR014976">
    <property type="entry name" value="AbpA_HamA_C"/>
</dbReference>
<gene>
    <name evidence="3" type="ORF">I586_02928</name>
    <name evidence="2" type="ORF">UAY_00193</name>
</gene>
<accession>R2RGS8</accession>
<dbReference type="STRING" id="155617.RV09_GL000929"/>
<evidence type="ECO:0000313" key="3">
    <source>
        <dbReference type="EMBL" id="EOT65194.1"/>
    </source>
</evidence>
<organism evidence="2 4">
    <name type="scientific">Enterococcus moraviensis ATCC BAA-383</name>
    <dbReference type="NCBI Taxonomy" id="1158609"/>
    <lineage>
        <taxon>Bacteria</taxon>
        <taxon>Bacillati</taxon>
        <taxon>Bacillota</taxon>
        <taxon>Bacilli</taxon>
        <taxon>Lactobacillales</taxon>
        <taxon>Enterococcaceae</taxon>
        <taxon>Enterococcus</taxon>
    </lineage>
</organism>
<dbReference type="eggNOG" id="ENOG5032H5K">
    <property type="taxonomic scope" value="Bacteria"/>
</dbReference>
<dbReference type="PATRIC" id="fig|1158609.3.peg.181"/>
<proteinExistence type="predicted"/>
<evidence type="ECO:0000259" key="1">
    <source>
        <dbReference type="Pfam" id="PF08878"/>
    </source>
</evidence>
<feature type="domain" description="Anti-bacteriophage protein A/HamA C-terminal" evidence="1">
    <location>
        <begin position="170"/>
        <end position="372"/>
    </location>
</feature>
<comment type="caution">
    <text evidence="2">The sequence shown here is derived from an EMBL/GenBank/DDBJ whole genome shotgun (WGS) entry which is preliminary data.</text>
</comment>
<evidence type="ECO:0000313" key="2">
    <source>
        <dbReference type="EMBL" id="EOI06851.1"/>
    </source>
</evidence>
<dbReference type="RefSeq" id="WP_010763616.1">
    <property type="nucleotide sequence ID" value="NZ_ASWB01000004.1"/>
</dbReference>
<reference evidence="3 5" key="2">
    <citation type="submission" date="2013-03" db="EMBL/GenBank/DDBJ databases">
        <title>The Genome Sequence of Enterococcus moraviensis BAA-383 (PacBio/Illumina hybrid assembly).</title>
        <authorList>
            <consortium name="The Broad Institute Genomics Platform"/>
            <consortium name="The Broad Institute Genome Sequencing Center for Infectious Disease"/>
            <person name="Earl A."/>
            <person name="Russ C."/>
            <person name="Gilmore M."/>
            <person name="Surin D."/>
            <person name="Walker B."/>
            <person name="Young S."/>
            <person name="Zeng Q."/>
            <person name="Gargeya S."/>
            <person name="Fitzgerald M."/>
            <person name="Haas B."/>
            <person name="Abouelleil A."/>
            <person name="Allen A.W."/>
            <person name="Alvarado L."/>
            <person name="Arachchi H.M."/>
            <person name="Berlin A.M."/>
            <person name="Chapman S.B."/>
            <person name="Gainer-Dewar J."/>
            <person name="Goldberg J."/>
            <person name="Griggs A."/>
            <person name="Gujja S."/>
            <person name="Hansen M."/>
            <person name="Howarth C."/>
            <person name="Imamovic A."/>
            <person name="Ireland A."/>
            <person name="Larimer J."/>
            <person name="McCowan C."/>
            <person name="Murphy C."/>
            <person name="Pearson M."/>
            <person name="Poon T.W."/>
            <person name="Priest M."/>
            <person name="Roberts A."/>
            <person name="Saif S."/>
            <person name="Shea T."/>
            <person name="Sisk P."/>
            <person name="Sykes S."/>
            <person name="Wortman J."/>
            <person name="Nusbaum C."/>
            <person name="Birren B."/>
        </authorList>
    </citation>
    <scope>NUCLEOTIDE SEQUENCE [LARGE SCALE GENOMIC DNA]</scope>
    <source>
        <strain evidence="3 5">ATCC BAA-383</strain>
    </source>
</reference>
<dbReference type="EMBL" id="ASWB01000004">
    <property type="protein sequence ID" value="EOT65194.1"/>
    <property type="molecule type" value="Genomic_DNA"/>
</dbReference>